<dbReference type="RefSeq" id="WP_209357297.1">
    <property type="nucleotide sequence ID" value="NZ_CP060010.1"/>
</dbReference>
<evidence type="ECO:0000256" key="3">
    <source>
        <dbReference type="ARBA" id="ARBA00022970"/>
    </source>
</evidence>
<sequence>MGSAFKLRRRFVKGALVLATAVGIAACEPIAFGGGPSINTTAPVPVALLVPKTSEAAGDATLAQSLENAARLAIADLQGVQIDMRVYDTAGDVQTAQNAARQAVEDGAKIILGPVRSAPTNAVGLAMAGTGINVLSFSNNPSIAGGNVFVLGATFQNTADRLVEFATRNGKNSYVTVHAENVAGEAGRDAIINAVNANGAVNSGAVSYQFSQQGAIQAVNEVRDLVEDTAADALFLTADASGALPFLAELMPEAGITAEKVQYMGLTRWDATPQTLALKGVQEGWFALPDPALTSQFNSRYTDAFGGKPHAISGLAYDGVAAIGALVAEGRSNALTTDALTQGAGFQGVNGIFRLRADGTNERGLAVATVRDKQVVILDPAPRSFAGTGF</sequence>
<name>A0A975I7W0_9RHOB</name>
<dbReference type="AlphaFoldDB" id="A0A975I7W0"/>
<dbReference type="InterPro" id="IPR028082">
    <property type="entry name" value="Peripla_BP_I"/>
</dbReference>
<dbReference type="InterPro" id="IPR051010">
    <property type="entry name" value="BCAA_transport"/>
</dbReference>
<dbReference type="Pfam" id="PF13458">
    <property type="entry name" value="Peripla_BP_6"/>
    <property type="match status" value="1"/>
</dbReference>
<dbReference type="InterPro" id="IPR028081">
    <property type="entry name" value="Leu-bd"/>
</dbReference>
<dbReference type="GO" id="GO:0006865">
    <property type="term" value="P:amino acid transport"/>
    <property type="evidence" value="ECO:0007669"/>
    <property type="project" value="UniProtKB-KW"/>
</dbReference>
<feature type="domain" description="Leucine-binding protein" evidence="4">
    <location>
        <begin position="43"/>
        <end position="372"/>
    </location>
</feature>
<reference evidence="5" key="1">
    <citation type="submission" date="2020-07" db="EMBL/GenBank/DDBJ databases">
        <title>Genome sequences of bacteria associated with the marine, planktonic diatom Thalassiosira profunda strain ECT2AJA-044.</title>
        <authorList>
            <person name="Gargas C.B."/>
            <person name="Roberts W.R."/>
            <person name="Alverson A.J."/>
        </authorList>
    </citation>
    <scope>NUCLEOTIDE SEQUENCE</scope>
    <source>
        <strain evidence="5">ECT2AJA-044</strain>
    </source>
</reference>
<dbReference type="PANTHER" id="PTHR30483">
    <property type="entry name" value="LEUCINE-SPECIFIC-BINDING PROTEIN"/>
    <property type="match status" value="1"/>
</dbReference>
<protein>
    <submittedName>
        <fullName evidence="5">Penicillin-binding protein activator</fullName>
    </submittedName>
</protein>
<dbReference type="EMBL" id="CP060010">
    <property type="protein sequence ID" value="QTN36598.1"/>
    <property type="molecule type" value="Genomic_DNA"/>
</dbReference>
<evidence type="ECO:0000256" key="1">
    <source>
        <dbReference type="ARBA" id="ARBA00010062"/>
    </source>
</evidence>
<evidence type="ECO:0000313" key="6">
    <source>
        <dbReference type="Proteomes" id="UP000665026"/>
    </source>
</evidence>
<dbReference type="Proteomes" id="UP000665026">
    <property type="component" value="Chromosome"/>
</dbReference>
<dbReference type="CDD" id="cd06339">
    <property type="entry name" value="PBP1_YraM_LppC_lipoprotein-like"/>
    <property type="match status" value="1"/>
</dbReference>
<evidence type="ECO:0000313" key="5">
    <source>
        <dbReference type="EMBL" id="QTN36598.1"/>
    </source>
</evidence>
<keyword evidence="3" id="KW-0813">Transport</keyword>
<keyword evidence="2" id="KW-0732">Signal</keyword>
<keyword evidence="3" id="KW-0029">Amino-acid transport</keyword>
<gene>
    <name evidence="5" type="ORF">HZ995_03500</name>
</gene>
<evidence type="ECO:0000256" key="2">
    <source>
        <dbReference type="ARBA" id="ARBA00022729"/>
    </source>
</evidence>
<evidence type="ECO:0000259" key="4">
    <source>
        <dbReference type="Pfam" id="PF13458"/>
    </source>
</evidence>
<dbReference type="SUPFAM" id="SSF53822">
    <property type="entry name" value="Periplasmic binding protein-like I"/>
    <property type="match status" value="1"/>
</dbReference>
<organism evidence="5 6">
    <name type="scientific">Cognatishimia activa</name>
    <dbReference type="NCBI Taxonomy" id="1715691"/>
    <lineage>
        <taxon>Bacteria</taxon>
        <taxon>Pseudomonadati</taxon>
        <taxon>Pseudomonadota</taxon>
        <taxon>Alphaproteobacteria</taxon>
        <taxon>Rhodobacterales</taxon>
        <taxon>Paracoccaceae</taxon>
        <taxon>Cognatishimia</taxon>
    </lineage>
</organism>
<proteinExistence type="inferred from homology"/>
<dbReference type="KEGG" id="cact:HZ995_03500"/>
<dbReference type="Gene3D" id="3.40.50.2300">
    <property type="match status" value="2"/>
</dbReference>
<comment type="similarity">
    <text evidence="1">Belongs to the leucine-binding protein family.</text>
</comment>
<accession>A0A975I7W0</accession>
<dbReference type="PROSITE" id="PS51257">
    <property type="entry name" value="PROKAR_LIPOPROTEIN"/>
    <property type="match status" value="1"/>
</dbReference>
<dbReference type="PANTHER" id="PTHR30483:SF6">
    <property type="entry name" value="PERIPLASMIC BINDING PROTEIN OF ABC TRANSPORTER FOR NATURAL AMINO ACIDS"/>
    <property type="match status" value="1"/>
</dbReference>